<evidence type="ECO:0000259" key="9">
    <source>
        <dbReference type="Pfam" id="PF12704"/>
    </source>
</evidence>
<evidence type="ECO:0000313" key="11">
    <source>
        <dbReference type="Proteomes" id="UP000738431"/>
    </source>
</evidence>
<gene>
    <name evidence="10" type="ORF">K1X11_011540</name>
</gene>
<dbReference type="InterPro" id="IPR017800">
    <property type="entry name" value="ADOP"/>
</dbReference>
<evidence type="ECO:0000256" key="1">
    <source>
        <dbReference type="ARBA" id="ARBA00004651"/>
    </source>
</evidence>
<evidence type="ECO:0000259" key="8">
    <source>
        <dbReference type="Pfam" id="PF02687"/>
    </source>
</evidence>
<evidence type="ECO:0000313" key="10">
    <source>
        <dbReference type="EMBL" id="WRQ90042.1"/>
    </source>
</evidence>
<reference evidence="10 11" key="1">
    <citation type="submission" date="2021-08" db="EMBL/GenBank/DDBJ databases">
        <authorList>
            <person name="Zhang D."/>
            <person name="Zhang A."/>
            <person name="Wang L."/>
        </authorList>
    </citation>
    <scope>NUCLEOTIDE SEQUENCE [LARGE SCALE GENOMIC DNA]</scope>
    <source>
        <strain evidence="10 11">WL0086</strain>
    </source>
</reference>
<feature type="transmembrane region" description="Helical" evidence="7">
    <location>
        <begin position="20"/>
        <end position="44"/>
    </location>
</feature>
<feature type="transmembrane region" description="Helical" evidence="7">
    <location>
        <begin position="678"/>
        <end position="702"/>
    </location>
</feature>
<feature type="transmembrane region" description="Helical" evidence="7">
    <location>
        <begin position="417"/>
        <end position="437"/>
    </location>
</feature>
<feature type="domain" description="MacB-like periplasmic core" evidence="9">
    <location>
        <begin position="18"/>
        <end position="230"/>
    </location>
</feature>
<feature type="domain" description="MacB-like periplasmic core" evidence="9">
    <location>
        <begin position="486"/>
        <end position="645"/>
    </location>
</feature>
<dbReference type="InterPro" id="IPR003838">
    <property type="entry name" value="ABC3_permease_C"/>
</dbReference>
<organism evidence="10 11">
    <name type="scientific">Actomonas aquatica</name>
    <dbReference type="NCBI Taxonomy" id="2866162"/>
    <lineage>
        <taxon>Bacteria</taxon>
        <taxon>Pseudomonadati</taxon>
        <taxon>Verrucomicrobiota</taxon>
        <taxon>Opitutia</taxon>
        <taxon>Opitutales</taxon>
        <taxon>Opitutaceae</taxon>
        <taxon>Actomonas</taxon>
    </lineage>
</organism>
<sequence>MLPLRYALRQLRQSPGFTVIALLILALGIGVNSAMFSLLEALLFRDAPFPAADRLTMLVSRTAAGPRFEHSATEDREIREAQPAFASLTTFAFVSYVLAEPDRPAERINAVDASPEIWSTFGMQPALGRGFTADEAERGRNQVVVLSHRFWQQRYGGDPQVLGRTLRLDGESVTIIGVMPAAFDYQKLWQRTSFWRPLAYDDEQLQWRDYRIFRLAGRLANPASPARINTTLATVATSQATAFPDLYSGLRYDTLPLNQALNSELNRRISWLLVSLAGFVLLIACANLANLQIARAATRTRELAVRSALGASRLRLIGQQLVESVIVSLGGGLLGLALAWAINRLLEARLTFGGGAGALDLQLNATVVNLTFAVALGTGILFGIVPAWWSSRVNTNAVLKTQSRGSTAGRASHQLRAALIVAEFTLALVLLGGAATMHRAFGRFLQQDAGWDVGPVITAELSVPGIRYPEYAQRLELFRTLERDLRALPGVESAALATSLPIYGYGSDRLVLLEGQEAVDASTLPRAFHVMVTHDYFRTMGIPLVAGSPFREDIKPDDPAVIIVNRSLAEKLWPDTDPIGQRLCSMDSGIPFWAEVVGVAEDVDAAAALGPPTTRHVVYKPTAQEAWGWTYLVLRSPAPATLREALRRTVLTIDPDLPPSNIATAREQIDYSQHNLRLVGHTLTAFGALGLVLAALGIYAVITQAVTQRTGEFGIRLALGAHPSDILRLVLRQGITLSLLGIAMGIGGAVLLGRFLQNTMPRLAGIDPVAILLVAAGLGLVGLLACLGPACRATRVDPLVALRDE</sequence>
<dbReference type="PANTHER" id="PTHR30572">
    <property type="entry name" value="MEMBRANE COMPONENT OF TRANSPORTER-RELATED"/>
    <property type="match status" value="1"/>
</dbReference>
<reference evidence="10 11" key="2">
    <citation type="submission" date="2023-12" db="EMBL/GenBank/DDBJ databases">
        <title>Description of an unclassified Opitutus bacterium of Verrucomicrobiota.</title>
        <authorList>
            <person name="Zhang D.-F."/>
        </authorList>
    </citation>
    <scope>NUCLEOTIDE SEQUENCE [LARGE SCALE GENOMIC DNA]</scope>
    <source>
        <strain evidence="10 11">WL0086</strain>
    </source>
</reference>
<keyword evidence="2" id="KW-1003">Cell membrane</keyword>
<evidence type="ECO:0000256" key="2">
    <source>
        <dbReference type="ARBA" id="ARBA00022475"/>
    </source>
</evidence>
<evidence type="ECO:0000256" key="7">
    <source>
        <dbReference type="SAM" id="Phobius"/>
    </source>
</evidence>
<protein>
    <submittedName>
        <fullName evidence="10">ABC transporter permease</fullName>
    </submittedName>
</protein>
<evidence type="ECO:0000256" key="3">
    <source>
        <dbReference type="ARBA" id="ARBA00022692"/>
    </source>
</evidence>
<feature type="domain" description="ABC3 transporter permease C-terminal" evidence="8">
    <location>
        <begin position="275"/>
        <end position="389"/>
    </location>
</feature>
<comment type="subcellular location">
    <subcellularLocation>
        <location evidence="1">Cell membrane</location>
        <topology evidence="1">Multi-pass membrane protein</topology>
    </subcellularLocation>
</comment>
<dbReference type="Proteomes" id="UP000738431">
    <property type="component" value="Chromosome"/>
</dbReference>
<feature type="transmembrane region" description="Helical" evidence="7">
    <location>
        <begin position="325"/>
        <end position="346"/>
    </location>
</feature>
<proteinExistence type="inferred from homology"/>
<feature type="domain" description="ABC3 transporter permease C-terminal" evidence="8">
    <location>
        <begin position="685"/>
        <end position="798"/>
    </location>
</feature>
<accession>A0ABZ1CEC9</accession>
<dbReference type="NCBIfam" id="TIGR03434">
    <property type="entry name" value="ADOP"/>
    <property type="match status" value="1"/>
</dbReference>
<dbReference type="InterPro" id="IPR050250">
    <property type="entry name" value="Macrolide_Exporter_MacB"/>
</dbReference>
<dbReference type="EMBL" id="CP139781">
    <property type="protein sequence ID" value="WRQ90042.1"/>
    <property type="molecule type" value="Genomic_DNA"/>
</dbReference>
<evidence type="ECO:0000256" key="5">
    <source>
        <dbReference type="ARBA" id="ARBA00023136"/>
    </source>
</evidence>
<keyword evidence="3 7" id="KW-0812">Transmembrane</keyword>
<dbReference type="RefSeq" id="WP_221032034.1">
    <property type="nucleotide sequence ID" value="NZ_CP139781.1"/>
</dbReference>
<keyword evidence="5 7" id="KW-0472">Membrane</keyword>
<comment type="similarity">
    <text evidence="6">Belongs to the ABC-4 integral membrane protein family.</text>
</comment>
<feature type="transmembrane region" description="Helical" evidence="7">
    <location>
        <begin position="735"/>
        <end position="756"/>
    </location>
</feature>
<dbReference type="InterPro" id="IPR025857">
    <property type="entry name" value="MacB_PCD"/>
</dbReference>
<feature type="transmembrane region" description="Helical" evidence="7">
    <location>
        <begin position="269"/>
        <end position="289"/>
    </location>
</feature>
<dbReference type="PANTHER" id="PTHR30572:SF4">
    <property type="entry name" value="ABC TRANSPORTER PERMEASE YTRF"/>
    <property type="match status" value="1"/>
</dbReference>
<evidence type="ECO:0000256" key="6">
    <source>
        <dbReference type="ARBA" id="ARBA00038076"/>
    </source>
</evidence>
<keyword evidence="11" id="KW-1185">Reference proteome</keyword>
<feature type="transmembrane region" description="Helical" evidence="7">
    <location>
        <begin position="367"/>
        <end position="389"/>
    </location>
</feature>
<evidence type="ECO:0000256" key="4">
    <source>
        <dbReference type="ARBA" id="ARBA00022989"/>
    </source>
</evidence>
<dbReference type="Pfam" id="PF02687">
    <property type="entry name" value="FtsX"/>
    <property type="match status" value="2"/>
</dbReference>
<keyword evidence="4 7" id="KW-1133">Transmembrane helix</keyword>
<name>A0ABZ1CEC9_9BACT</name>
<dbReference type="Pfam" id="PF12704">
    <property type="entry name" value="MacB_PCD"/>
    <property type="match status" value="2"/>
</dbReference>
<feature type="transmembrane region" description="Helical" evidence="7">
    <location>
        <begin position="768"/>
        <end position="790"/>
    </location>
</feature>